<dbReference type="InterPro" id="IPR011333">
    <property type="entry name" value="SKP1/BTB/POZ_sf"/>
</dbReference>
<dbReference type="Pfam" id="PF00805">
    <property type="entry name" value="Pentapeptide"/>
    <property type="match status" value="3"/>
</dbReference>
<dbReference type="InParanoid" id="A0A6I8UR46"/>
<dbReference type="Gene3D" id="2.160.20.80">
    <property type="entry name" value="E3 ubiquitin-protein ligase SopA"/>
    <property type="match status" value="1"/>
</dbReference>
<accession>A0A6I8UR46</accession>
<dbReference type="SUPFAM" id="SSF54695">
    <property type="entry name" value="POZ domain"/>
    <property type="match status" value="1"/>
</dbReference>
<dbReference type="Proteomes" id="UP000001819">
    <property type="component" value="Chromosome 2"/>
</dbReference>
<evidence type="ECO:0000259" key="1">
    <source>
        <dbReference type="SMART" id="SM00225"/>
    </source>
</evidence>
<dbReference type="InterPro" id="IPR001646">
    <property type="entry name" value="5peptide_repeat"/>
</dbReference>
<dbReference type="Pfam" id="PF02214">
    <property type="entry name" value="BTB_2"/>
    <property type="match status" value="1"/>
</dbReference>
<feature type="domain" description="BTB" evidence="1">
    <location>
        <begin position="30"/>
        <end position="134"/>
    </location>
</feature>
<keyword evidence="2" id="KW-1185">Reference proteome</keyword>
<dbReference type="GO" id="GO:0051260">
    <property type="term" value="P:protein homooligomerization"/>
    <property type="evidence" value="ECO:0007669"/>
    <property type="project" value="InterPro"/>
</dbReference>
<dbReference type="GeneID" id="4802740"/>
<dbReference type="RefSeq" id="XP_001359603.1">
    <property type="nucleotide sequence ID" value="XM_001359566.4"/>
</dbReference>
<dbReference type="CDD" id="cd18368">
    <property type="entry name" value="BTB_POZ_KCTD9"/>
    <property type="match status" value="1"/>
</dbReference>
<reference evidence="3" key="2">
    <citation type="submission" date="2025-08" db="UniProtKB">
        <authorList>
            <consortium name="RefSeq"/>
        </authorList>
    </citation>
    <scope>IDENTIFICATION</scope>
    <source>
        <strain evidence="3">MV-25-SWS-2005</strain>
        <tissue evidence="3">Whole body</tissue>
    </source>
</reference>
<dbReference type="FunCoup" id="A0A6I8UR46">
    <property type="interactions" value="174"/>
</dbReference>
<gene>
    <name evidence="3" type="primary">LOC4802740</name>
</gene>
<name>A0A6I8UR46_DROPS</name>
<evidence type="ECO:0000313" key="3">
    <source>
        <dbReference type="RefSeq" id="XP_001359603.1"/>
    </source>
</evidence>
<dbReference type="PANTHER" id="PTHR14136:SF17">
    <property type="entry name" value="BTB_POZ DOMAIN-CONTAINING PROTEIN KCTD9"/>
    <property type="match status" value="1"/>
</dbReference>
<dbReference type="OMA" id="YACIKNA"/>
<dbReference type="KEGG" id="dpo:4802740"/>
<dbReference type="AlphaFoldDB" id="A0A6I8UR46"/>
<proteinExistence type="predicted"/>
<organism evidence="2 3">
    <name type="scientific">Drosophila pseudoobscura pseudoobscura</name>
    <name type="common">Fruit fly</name>
    <dbReference type="NCBI Taxonomy" id="46245"/>
    <lineage>
        <taxon>Eukaryota</taxon>
        <taxon>Metazoa</taxon>
        <taxon>Ecdysozoa</taxon>
        <taxon>Arthropoda</taxon>
        <taxon>Hexapoda</taxon>
        <taxon>Insecta</taxon>
        <taxon>Pterygota</taxon>
        <taxon>Neoptera</taxon>
        <taxon>Endopterygota</taxon>
        <taxon>Diptera</taxon>
        <taxon>Brachycera</taxon>
        <taxon>Muscomorpha</taxon>
        <taxon>Ephydroidea</taxon>
        <taxon>Drosophilidae</taxon>
        <taxon>Drosophila</taxon>
        <taxon>Sophophora</taxon>
    </lineage>
</organism>
<protein>
    <submittedName>
        <fullName evidence="3">BTB/POZ domain-containing protein KCTD9</fullName>
    </submittedName>
</protein>
<dbReference type="SMR" id="A0A6I8UR46"/>
<dbReference type="InterPro" id="IPR051082">
    <property type="entry name" value="Pentapeptide-BTB/POZ_domain"/>
</dbReference>
<sequence length="331" mass="36778">MDNEPKERDTGEDEAASGSISVARSFAPNRWVKLNVGGQIYTTTIDTLVGREPDSMLARMFLQDGSMKPSEKDEQGAYLIDRSPRYFEPIINYLRHGQFVCDANVSVMGVLEEARFFGIYSLITHLEERLGQQEEPQSDRPLTRMDVIKAIIQTSVITELRFQGVNLSGADLRKLDFRNINFKYANMSHCNLSHTNLNYCCLERADLQYANLECAQLVSVRGLCANMEGANLRGCNFEDPTGVRTNLEGVNLKSACLESSNMAGVNLRVANLKNANMKNCNLRAAVLAGADLERCNLSGSDLQEANLRGANLKDAELTLMVTPLHMSQAIR</sequence>
<dbReference type="InterPro" id="IPR003131">
    <property type="entry name" value="T1-type_BTB"/>
</dbReference>
<dbReference type="PANTHER" id="PTHR14136">
    <property type="entry name" value="BTB_POZ DOMAIN-CONTAINING PROTEIN KCTD9"/>
    <property type="match status" value="1"/>
</dbReference>
<evidence type="ECO:0000313" key="2">
    <source>
        <dbReference type="Proteomes" id="UP000001819"/>
    </source>
</evidence>
<reference evidence="2" key="1">
    <citation type="submission" date="2024-06" db="UniProtKB">
        <authorList>
            <consortium name="RefSeq"/>
        </authorList>
    </citation>
    <scope>NUCLEOTIDE SEQUENCE [LARGE SCALE GENOMIC DNA]</scope>
    <source>
        <strain evidence="2">MV2-25</strain>
    </source>
</reference>
<dbReference type="SMART" id="SM00225">
    <property type="entry name" value="BTB"/>
    <property type="match status" value="1"/>
</dbReference>
<dbReference type="InterPro" id="IPR000210">
    <property type="entry name" value="BTB/POZ_dom"/>
</dbReference>
<dbReference type="Gene3D" id="3.30.710.10">
    <property type="entry name" value="Potassium Channel Kv1.1, Chain A"/>
    <property type="match status" value="1"/>
</dbReference>
<dbReference type="SUPFAM" id="SSF141571">
    <property type="entry name" value="Pentapeptide repeat-like"/>
    <property type="match status" value="1"/>
</dbReference>
<dbReference type="Bgee" id="FBgn0073182">
    <property type="expression patterns" value="Expressed in insect adult head and 2 other cell types or tissues"/>
</dbReference>